<evidence type="ECO:0000256" key="2">
    <source>
        <dbReference type="ARBA" id="ARBA00022801"/>
    </source>
</evidence>
<dbReference type="PROSITE" id="PS00893">
    <property type="entry name" value="NUDIX_BOX"/>
    <property type="match status" value="1"/>
</dbReference>
<evidence type="ECO:0000256" key="4">
    <source>
        <dbReference type="RuleBase" id="RU003476"/>
    </source>
</evidence>
<protein>
    <submittedName>
        <fullName evidence="6">NUDIX domain-containing protein</fullName>
    </submittedName>
</protein>
<sequence>MDEKILLSRHKARTTWETQGGHIEPGETPLEAAKRELWEESGAADYTIEPLCDYWAGEADDWATGAVFCAKITRLGTLPESEMAETRLFDTLPENVTYPAITPALFAFADDRWRRDS</sequence>
<evidence type="ECO:0000313" key="6">
    <source>
        <dbReference type="EMBL" id="MCF2652922.1"/>
    </source>
</evidence>
<keyword evidence="2 4" id="KW-0378">Hydrolase</keyword>
<dbReference type="Proteomes" id="UP001299220">
    <property type="component" value="Unassembled WGS sequence"/>
</dbReference>
<dbReference type="EMBL" id="JAFBIT010000003">
    <property type="protein sequence ID" value="MCF2652922.1"/>
    <property type="molecule type" value="Genomic_DNA"/>
</dbReference>
<organism evidence="6 7">
    <name type="scientific">Anaeromassilibacillus senegalensis</name>
    <dbReference type="NCBI Taxonomy" id="1673717"/>
    <lineage>
        <taxon>Bacteria</taxon>
        <taxon>Bacillati</taxon>
        <taxon>Bacillota</taxon>
        <taxon>Clostridia</taxon>
        <taxon>Eubacteriales</taxon>
        <taxon>Acutalibacteraceae</taxon>
        <taxon>Anaeromassilibacillus</taxon>
    </lineage>
</organism>
<comment type="caution">
    <text evidence="6">The sequence shown here is derived from an EMBL/GenBank/DDBJ whole genome shotgun (WGS) entry which is preliminary data.</text>
</comment>
<dbReference type="CDD" id="cd04665">
    <property type="entry name" value="NUDIX_RppH"/>
    <property type="match status" value="1"/>
</dbReference>
<gene>
    <name evidence="6" type="ORF">JQM67_09945</name>
</gene>
<dbReference type="SUPFAM" id="SSF55811">
    <property type="entry name" value="Nudix"/>
    <property type="match status" value="1"/>
</dbReference>
<dbReference type="PRINTS" id="PR00502">
    <property type="entry name" value="NUDIXFAMILY"/>
</dbReference>
<evidence type="ECO:0000256" key="1">
    <source>
        <dbReference type="ARBA" id="ARBA00001946"/>
    </source>
</evidence>
<feature type="domain" description="Nudix hydrolase" evidence="5">
    <location>
        <begin position="1"/>
        <end position="109"/>
    </location>
</feature>
<dbReference type="PANTHER" id="PTHR43222">
    <property type="entry name" value="NUDIX HYDROLASE 23"/>
    <property type="match status" value="1"/>
</dbReference>
<dbReference type="InterPro" id="IPR020476">
    <property type="entry name" value="Nudix_hydrolase"/>
</dbReference>
<comment type="similarity">
    <text evidence="4">Belongs to the Nudix hydrolase family.</text>
</comment>
<dbReference type="Pfam" id="PF00293">
    <property type="entry name" value="NUDIX"/>
    <property type="match status" value="1"/>
</dbReference>
<keyword evidence="3" id="KW-0460">Magnesium</keyword>
<keyword evidence="7" id="KW-1185">Reference proteome</keyword>
<dbReference type="InterPro" id="IPR000086">
    <property type="entry name" value="NUDIX_hydrolase_dom"/>
</dbReference>
<dbReference type="Gene3D" id="3.90.79.10">
    <property type="entry name" value="Nucleoside Triphosphate Pyrophosphohydrolase"/>
    <property type="match status" value="1"/>
</dbReference>
<name>A0ABS9CS33_9FIRM</name>
<proteinExistence type="inferred from homology"/>
<evidence type="ECO:0000259" key="5">
    <source>
        <dbReference type="PROSITE" id="PS51462"/>
    </source>
</evidence>
<accession>A0ABS9CS33</accession>
<dbReference type="InterPro" id="IPR015797">
    <property type="entry name" value="NUDIX_hydrolase-like_dom_sf"/>
</dbReference>
<evidence type="ECO:0000256" key="3">
    <source>
        <dbReference type="ARBA" id="ARBA00022842"/>
    </source>
</evidence>
<dbReference type="InterPro" id="IPR020084">
    <property type="entry name" value="NUDIX_hydrolase_CS"/>
</dbReference>
<reference evidence="6 7" key="1">
    <citation type="submission" date="2020-12" db="EMBL/GenBank/DDBJ databases">
        <title>Whole genome sequences of gut porcine anaerobes.</title>
        <authorList>
            <person name="Kubasova T."/>
            <person name="Jahodarova E."/>
            <person name="Rychlik I."/>
        </authorList>
    </citation>
    <scope>NUCLEOTIDE SEQUENCE [LARGE SCALE GENOMIC DNA]</scope>
    <source>
        <strain evidence="6 7">An867</strain>
    </source>
</reference>
<dbReference type="InterPro" id="IPR014078">
    <property type="entry name" value="Nudix_YtkD"/>
</dbReference>
<comment type="cofactor">
    <cofactor evidence="1">
        <name>Mg(2+)</name>
        <dbReference type="ChEBI" id="CHEBI:18420"/>
    </cofactor>
</comment>
<evidence type="ECO:0000313" key="7">
    <source>
        <dbReference type="Proteomes" id="UP001299220"/>
    </source>
</evidence>
<dbReference type="PROSITE" id="PS51462">
    <property type="entry name" value="NUDIX"/>
    <property type="match status" value="1"/>
</dbReference>
<dbReference type="PANTHER" id="PTHR43222:SF2">
    <property type="entry name" value="NUDIX HYDROLASE 23, CHLOROPLASTIC"/>
    <property type="match status" value="1"/>
</dbReference>